<dbReference type="EMBL" id="JAGGKV010000003">
    <property type="protein sequence ID" value="MBP1962295.1"/>
    <property type="molecule type" value="Genomic_DNA"/>
</dbReference>
<accession>A0ABS4HUR5</accession>
<sequence>MGIPLLYSPLAFHYRLDRIHHLQVLKYLQSTPLYMWVLFWFSHPTLGLPPLH</sequence>
<dbReference type="Proteomes" id="UP001519344">
    <property type="component" value="Unassembled WGS sequence"/>
</dbReference>
<organism evidence="1 2">
    <name type="scientific">Paenibacillus aceris</name>
    <dbReference type="NCBI Taxonomy" id="869555"/>
    <lineage>
        <taxon>Bacteria</taxon>
        <taxon>Bacillati</taxon>
        <taxon>Bacillota</taxon>
        <taxon>Bacilli</taxon>
        <taxon>Bacillales</taxon>
        <taxon>Paenibacillaceae</taxon>
        <taxon>Paenibacillus</taxon>
    </lineage>
</organism>
<protein>
    <submittedName>
        <fullName evidence="1">Uncharacterized protein</fullName>
    </submittedName>
</protein>
<evidence type="ECO:0000313" key="1">
    <source>
        <dbReference type="EMBL" id="MBP1962295.1"/>
    </source>
</evidence>
<comment type="caution">
    <text evidence="1">The sequence shown here is derived from an EMBL/GenBank/DDBJ whole genome shotgun (WGS) entry which is preliminary data.</text>
</comment>
<reference evidence="1 2" key="1">
    <citation type="submission" date="2021-03" db="EMBL/GenBank/DDBJ databases">
        <title>Genomic Encyclopedia of Type Strains, Phase IV (KMG-IV): sequencing the most valuable type-strain genomes for metagenomic binning, comparative biology and taxonomic classification.</title>
        <authorList>
            <person name="Goeker M."/>
        </authorList>
    </citation>
    <scope>NUCLEOTIDE SEQUENCE [LARGE SCALE GENOMIC DNA]</scope>
    <source>
        <strain evidence="1 2">DSM 24950</strain>
    </source>
</reference>
<proteinExistence type="predicted"/>
<gene>
    <name evidence="1" type="ORF">J2Z65_001494</name>
</gene>
<evidence type="ECO:0000313" key="2">
    <source>
        <dbReference type="Proteomes" id="UP001519344"/>
    </source>
</evidence>
<name>A0ABS4HUR5_9BACL</name>
<keyword evidence="2" id="KW-1185">Reference proteome</keyword>